<reference evidence="1 2" key="1">
    <citation type="submission" date="2015-05" db="EMBL/GenBank/DDBJ databases">
        <title>Genome sequencing and analysis of members of genus Stenotrophomonas.</title>
        <authorList>
            <person name="Patil P.P."/>
            <person name="Midha S."/>
            <person name="Patil P.B."/>
        </authorList>
    </citation>
    <scope>NUCLEOTIDE SEQUENCE [LARGE SCALE GENOMIC DNA]</scope>
    <source>
        <strain evidence="1 2">DSM 18929</strain>
    </source>
</reference>
<organism evidence="1 2">
    <name type="scientific">Stenotrophomonas humi</name>
    <dbReference type="NCBI Taxonomy" id="405444"/>
    <lineage>
        <taxon>Bacteria</taxon>
        <taxon>Pseudomonadati</taxon>
        <taxon>Pseudomonadota</taxon>
        <taxon>Gammaproteobacteria</taxon>
        <taxon>Lysobacterales</taxon>
        <taxon>Lysobacteraceae</taxon>
        <taxon>Stenotrophomonas</taxon>
    </lineage>
</organism>
<dbReference type="Proteomes" id="UP000050864">
    <property type="component" value="Unassembled WGS sequence"/>
</dbReference>
<keyword evidence="2" id="KW-1185">Reference proteome</keyword>
<dbReference type="EMBL" id="LDJI01000019">
    <property type="protein sequence ID" value="KRG63919.1"/>
    <property type="molecule type" value="Genomic_DNA"/>
</dbReference>
<gene>
    <name evidence="1" type="ORF">ABB26_10090</name>
</gene>
<protein>
    <submittedName>
        <fullName evidence="1">Uncharacterized protein</fullName>
    </submittedName>
</protein>
<dbReference type="RefSeq" id="WP_057633690.1">
    <property type="nucleotide sequence ID" value="NZ_LDJI01000019.1"/>
</dbReference>
<comment type="caution">
    <text evidence="1">The sequence shown here is derived from an EMBL/GenBank/DDBJ whole genome shotgun (WGS) entry which is preliminary data.</text>
</comment>
<dbReference type="PATRIC" id="fig|405444.3.peg.1040"/>
<dbReference type="AlphaFoldDB" id="A0A0R0C1X4"/>
<accession>A0A0R0C1X4</accession>
<name>A0A0R0C1X4_9GAMM</name>
<evidence type="ECO:0000313" key="2">
    <source>
        <dbReference type="Proteomes" id="UP000050864"/>
    </source>
</evidence>
<sequence length="75" mass="8476">MSPDEIEFRFAELERRVASLTSQRMQVEMPALDPLTIMAMARERVVAHGGGFLETVRDLIEAYEELRIALSRPGA</sequence>
<proteinExistence type="predicted"/>
<evidence type="ECO:0000313" key="1">
    <source>
        <dbReference type="EMBL" id="KRG63919.1"/>
    </source>
</evidence>